<keyword evidence="2" id="KW-1185">Reference proteome</keyword>
<reference evidence="1 2" key="1">
    <citation type="submission" date="2019-07" db="EMBL/GenBank/DDBJ databases">
        <title>WGS assembly of Gossypium tomentosum.</title>
        <authorList>
            <person name="Chen Z.J."/>
            <person name="Sreedasyam A."/>
            <person name="Ando A."/>
            <person name="Song Q."/>
            <person name="De L."/>
            <person name="Hulse-Kemp A."/>
            <person name="Ding M."/>
            <person name="Ye W."/>
            <person name="Kirkbride R."/>
            <person name="Jenkins J."/>
            <person name="Plott C."/>
            <person name="Lovell J."/>
            <person name="Lin Y.-M."/>
            <person name="Vaughn R."/>
            <person name="Liu B."/>
            <person name="Li W."/>
            <person name="Simpson S."/>
            <person name="Scheffler B."/>
            <person name="Saski C."/>
            <person name="Grover C."/>
            <person name="Hu G."/>
            <person name="Conover J."/>
            <person name="Carlson J."/>
            <person name="Shu S."/>
            <person name="Boston L."/>
            <person name="Williams M."/>
            <person name="Peterson D."/>
            <person name="Mcgee K."/>
            <person name="Jones D."/>
            <person name="Wendel J."/>
            <person name="Stelly D."/>
            <person name="Grimwood J."/>
            <person name="Schmutz J."/>
        </authorList>
    </citation>
    <scope>NUCLEOTIDE SEQUENCE [LARGE SCALE GENOMIC DNA]</scope>
    <source>
        <strain evidence="1">7179.01</strain>
    </source>
</reference>
<protein>
    <submittedName>
        <fullName evidence="1">Uncharacterized protein</fullName>
    </submittedName>
</protein>
<name>A0A5D2JW06_GOSTO</name>
<gene>
    <name evidence="1" type="ORF">ES332_D08G168500v1</name>
</gene>
<evidence type="ECO:0000313" key="2">
    <source>
        <dbReference type="Proteomes" id="UP000322667"/>
    </source>
</evidence>
<dbReference type="AlphaFoldDB" id="A0A5D2JW06"/>
<dbReference type="Proteomes" id="UP000322667">
    <property type="component" value="Chromosome D08"/>
</dbReference>
<dbReference type="EMBL" id="CM017630">
    <property type="protein sequence ID" value="TYH58629.1"/>
    <property type="molecule type" value="Genomic_DNA"/>
</dbReference>
<proteinExistence type="predicted"/>
<sequence>MKMLKKKKKPKTNIKNTCSWRDTGWKKIKKNLETRLMLADDDDDDDNDPFGFFYREDENNCPNPVLKTVV</sequence>
<organism evidence="1 2">
    <name type="scientific">Gossypium tomentosum</name>
    <name type="common">Hawaiian cotton</name>
    <name type="synonym">Gossypium sandvicense</name>
    <dbReference type="NCBI Taxonomy" id="34277"/>
    <lineage>
        <taxon>Eukaryota</taxon>
        <taxon>Viridiplantae</taxon>
        <taxon>Streptophyta</taxon>
        <taxon>Embryophyta</taxon>
        <taxon>Tracheophyta</taxon>
        <taxon>Spermatophyta</taxon>
        <taxon>Magnoliopsida</taxon>
        <taxon>eudicotyledons</taxon>
        <taxon>Gunneridae</taxon>
        <taxon>Pentapetalae</taxon>
        <taxon>rosids</taxon>
        <taxon>malvids</taxon>
        <taxon>Malvales</taxon>
        <taxon>Malvaceae</taxon>
        <taxon>Malvoideae</taxon>
        <taxon>Gossypium</taxon>
    </lineage>
</organism>
<accession>A0A5D2JW06</accession>
<evidence type="ECO:0000313" key="1">
    <source>
        <dbReference type="EMBL" id="TYH58629.1"/>
    </source>
</evidence>